<gene>
    <name evidence="2" type="primary">tag</name>
    <name evidence="2" type="ORF">NCTC13337_00512</name>
</gene>
<keyword evidence="3" id="KW-1185">Reference proteome</keyword>
<keyword evidence="2" id="KW-0326">Glycosidase</keyword>
<dbReference type="AlphaFoldDB" id="A0A380MMX0"/>
<reference evidence="2 3" key="1">
    <citation type="submission" date="2018-06" db="EMBL/GenBank/DDBJ databases">
        <authorList>
            <consortium name="Pathogen Informatics"/>
            <person name="Doyle S."/>
        </authorList>
    </citation>
    <scope>NUCLEOTIDE SEQUENCE [LARGE SCALE GENOMIC DNA]</scope>
    <source>
        <strain evidence="2 3">NCTC13337</strain>
    </source>
</reference>
<organism evidence="2 3">
    <name type="scientific">Suttonella ornithocola</name>
    <dbReference type="NCBI Taxonomy" id="279832"/>
    <lineage>
        <taxon>Bacteria</taxon>
        <taxon>Pseudomonadati</taxon>
        <taxon>Pseudomonadota</taxon>
        <taxon>Gammaproteobacteria</taxon>
        <taxon>Cardiobacteriales</taxon>
        <taxon>Cardiobacteriaceae</taxon>
        <taxon>Suttonella</taxon>
    </lineage>
</organism>
<accession>A0A380MMX0</accession>
<feature type="binding site" evidence="1">
    <location>
        <position position="162"/>
    </location>
    <ligand>
        <name>Zn(2+)</name>
        <dbReference type="ChEBI" id="CHEBI:29105"/>
    </ligand>
</feature>
<keyword evidence="2" id="KW-0378">Hydrolase</keyword>
<protein>
    <submittedName>
        <fullName evidence="2">DNA-3-methyladenine glycosylase 1</fullName>
        <ecNumber evidence="2">3.2.2.20</ecNumber>
    </submittedName>
</protein>
<dbReference type="InterPro" id="IPR011257">
    <property type="entry name" value="DNA_glycosylase"/>
</dbReference>
<evidence type="ECO:0000313" key="3">
    <source>
        <dbReference type="Proteomes" id="UP000254601"/>
    </source>
</evidence>
<dbReference type="GO" id="GO:0006284">
    <property type="term" value="P:base-excision repair"/>
    <property type="evidence" value="ECO:0007669"/>
    <property type="project" value="InterPro"/>
</dbReference>
<feature type="binding site" evidence="1">
    <location>
        <position position="6"/>
    </location>
    <ligand>
        <name>Zn(2+)</name>
        <dbReference type="ChEBI" id="CHEBI:29105"/>
    </ligand>
</feature>
<dbReference type="Gene3D" id="1.10.340.30">
    <property type="entry name" value="Hypothetical protein, domain 2"/>
    <property type="match status" value="1"/>
</dbReference>
<dbReference type="PANTHER" id="PTHR30037:SF4">
    <property type="entry name" value="DNA-3-METHYLADENINE GLYCOSYLASE I"/>
    <property type="match status" value="1"/>
</dbReference>
<dbReference type="RefSeq" id="WP_072576908.1">
    <property type="nucleotide sequence ID" value="NZ_LWHB01000116.1"/>
</dbReference>
<dbReference type="PANTHER" id="PTHR30037">
    <property type="entry name" value="DNA-3-METHYLADENINE GLYCOSYLASE 1"/>
    <property type="match status" value="1"/>
</dbReference>
<dbReference type="SUPFAM" id="SSF48150">
    <property type="entry name" value="DNA-glycosylase"/>
    <property type="match status" value="1"/>
</dbReference>
<keyword evidence="1" id="KW-0479">Metal-binding</keyword>
<dbReference type="InterPro" id="IPR005019">
    <property type="entry name" value="Adenine_glyco"/>
</dbReference>
<feature type="binding site" evidence="1">
    <location>
        <position position="166"/>
    </location>
    <ligand>
        <name>Zn(2+)</name>
        <dbReference type="ChEBI" id="CHEBI:29105"/>
    </ligand>
</feature>
<dbReference type="InterPro" id="IPR052891">
    <property type="entry name" value="DNA-3mA_glycosylase"/>
</dbReference>
<dbReference type="GO" id="GO:0046872">
    <property type="term" value="F:metal ion binding"/>
    <property type="evidence" value="ECO:0007669"/>
    <property type="project" value="UniProtKB-KW"/>
</dbReference>
<name>A0A380MMX0_9GAMM</name>
<dbReference type="Pfam" id="PF03352">
    <property type="entry name" value="Adenine_glyco"/>
    <property type="match status" value="1"/>
</dbReference>
<sequence>MSQTYCDYVHSHPEDTLNRDYHDHHYGFPITDDRLLFSRLILEINQAGLSWTLILKKQPNFFAAYRQFDIATVAAYDETDIQHLLSDSGIIRNRLKIQAAIYNAQQILKIQAEYGSFKQWLDAHHPRTLPEWIKLFKKHFKFVGKQIVNEFLMSCGYLEGAHQPNCPIYAQLKNQTNIV</sequence>
<dbReference type="Proteomes" id="UP000254601">
    <property type="component" value="Unassembled WGS sequence"/>
</dbReference>
<evidence type="ECO:0000256" key="1">
    <source>
        <dbReference type="PIRSR" id="PIRSR605019-1"/>
    </source>
</evidence>
<dbReference type="EC" id="3.2.2.20" evidence="2"/>
<dbReference type="EMBL" id="UHIC01000001">
    <property type="protein sequence ID" value="SUO93979.1"/>
    <property type="molecule type" value="Genomic_DNA"/>
</dbReference>
<dbReference type="GO" id="GO:0008725">
    <property type="term" value="F:DNA-3-methyladenine glycosylase activity"/>
    <property type="evidence" value="ECO:0007669"/>
    <property type="project" value="UniProtKB-EC"/>
</dbReference>
<feature type="binding site" evidence="1">
    <location>
        <position position="22"/>
    </location>
    <ligand>
        <name>Zn(2+)</name>
        <dbReference type="ChEBI" id="CHEBI:29105"/>
    </ligand>
</feature>
<dbReference type="OrthoDB" id="9807664at2"/>
<keyword evidence="1" id="KW-0862">Zinc</keyword>
<proteinExistence type="predicted"/>
<evidence type="ECO:0000313" key="2">
    <source>
        <dbReference type="EMBL" id="SUO93979.1"/>
    </source>
</evidence>